<dbReference type="SUPFAM" id="SSF52540">
    <property type="entry name" value="P-loop containing nucleoside triphosphate hydrolases"/>
    <property type="match status" value="1"/>
</dbReference>
<dbReference type="Proteomes" id="UP000824056">
    <property type="component" value="Unassembled WGS sequence"/>
</dbReference>
<name>A0A9D2FQ86_9FIRM</name>
<dbReference type="InterPro" id="IPR018631">
    <property type="entry name" value="AAA-ATPase-like_dom"/>
</dbReference>
<dbReference type="InterPro" id="IPR027417">
    <property type="entry name" value="P-loop_NTPase"/>
</dbReference>
<evidence type="ECO:0000313" key="2">
    <source>
        <dbReference type="EMBL" id="HIZ64875.1"/>
    </source>
</evidence>
<dbReference type="PANTHER" id="PTHR34825:SF1">
    <property type="entry name" value="AAA-ATPASE-LIKE DOMAIN-CONTAINING PROTEIN"/>
    <property type="match status" value="1"/>
</dbReference>
<sequence>MADKISIGYQEFDEVILNRLFYIDKTEFIKKWWESGDKVTLITRPRRFGKTLMMSTVENFFSAERGKNQKLFEKLKIWKEKEYRELQGTIPVISLTFANVKETDFQMTKQRMGQILTDLYNKHNYLLKTDLLTDEEKKYFQSVTMNMDATVATMAVHKMSDFLSRYYHKKVVVLIDEYDTPMQEAYVNGYWDELVPYMRSMLNATFKTNPYLERGLLTGITRISKESIFSDLNNLKVITTTSDEYADSFGFTEKEVFDALDTYGLSEKKTEIKSWYDGFVFGNRRDIYNPWSILNFLDTKKLSLYWANTSSNSLVGKLIREGSKDTKQKFEQLLSGGEIEVDIDEQVVYNQLSVKESAIWSLLLASGYLKAVKIQFMERTGRTCYHLMLTNKEVRFMFDSMIHDWFSDYDSGYNDFIKAMLEDDIKAMNN</sequence>
<feature type="domain" description="AAA-ATPase-like" evidence="1">
    <location>
        <begin position="7"/>
        <end position="229"/>
    </location>
</feature>
<dbReference type="Pfam" id="PF09820">
    <property type="entry name" value="AAA-ATPase_like"/>
    <property type="match status" value="1"/>
</dbReference>
<dbReference type="PANTHER" id="PTHR34825">
    <property type="entry name" value="CONSERVED PROTEIN, WITH A WEAK D-GALACTARATE DEHYDRATASE/ALTRONATE HYDROLASE DOMAIN"/>
    <property type="match status" value="1"/>
</dbReference>
<organism evidence="2 3">
    <name type="scientific">Candidatus Blautia pullicola</name>
    <dbReference type="NCBI Taxonomy" id="2838498"/>
    <lineage>
        <taxon>Bacteria</taxon>
        <taxon>Bacillati</taxon>
        <taxon>Bacillota</taxon>
        <taxon>Clostridia</taxon>
        <taxon>Lachnospirales</taxon>
        <taxon>Lachnospiraceae</taxon>
        <taxon>Blautia</taxon>
    </lineage>
</organism>
<dbReference type="EMBL" id="DXBG01000072">
    <property type="protein sequence ID" value="HIZ64875.1"/>
    <property type="molecule type" value="Genomic_DNA"/>
</dbReference>
<gene>
    <name evidence="2" type="ORF">H9809_03085</name>
</gene>
<dbReference type="AlphaFoldDB" id="A0A9D2FQ86"/>
<evidence type="ECO:0000313" key="3">
    <source>
        <dbReference type="Proteomes" id="UP000824056"/>
    </source>
</evidence>
<reference evidence="2" key="1">
    <citation type="journal article" date="2021" name="PeerJ">
        <title>Extensive microbial diversity within the chicken gut microbiome revealed by metagenomics and culture.</title>
        <authorList>
            <person name="Gilroy R."/>
            <person name="Ravi A."/>
            <person name="Getino M."/>
            <person name="Pursley I."/>
            <person name="Horton D.L."/>
            <person name="Alikhan N.F."/>
            <person name="Baker D."/>
            <person name="Gharbi K."/>
            <person name="Hall N."/>
            <person name="Watson M."/>
            <person name="Adriaenssens E.M."/>
            <person name="Foster-Nyarko E."/>
            <person name="Jarju S."/>
            <person name="Secka A."/>
            <person name="Antonio M."/>
            <person name="Oren A."/>
            <person name="Chaudhuri R.R."/>
            <person name="La Ragione R."/>
            <person name="Hildebrand F."/>
            <person name="Pallen M.J."/>
        </authorList>
    </citation>
    <scope>NUCLEOTIDE SEQUENCE</scope>
    <source>
        <strain evidence="2">1068</strain>
    </source>
</reference>
<protein>
    <submittedName>
        <fullName evidence="2">AAA family ATPase</fullName>
    </submittedName>
</protein>
<comment type="caution">
    <text evidence="2">The sequence shown here is derived from an EMBL/GenBank/DDBJ whole genome shotgun (WGS) entry which is preliminary data.</text>
</comment>
<reference evidence="2" key="2">
    <citation type="submission" date="2021-04" db="EMBL/GenBank/DDBJ databases">
        <authorList>
            <person name="Gilroy R."/>
        </authorList>
    </citation>
    <scope>NUCLEOTIDE SEQUENCE</scope>
    <source>
        <strain evidence="2">1068</strain>
    </source>
</reference>
<accession>A0A9D2FQ86</accession>
<evidence type="ECO:0000259" key="1">
    <source>
        <dbReference type="Pfam" id="PF09820"/>
    </source>
</evidence>
<proteinExistence type="predicted"/>